<dbReference type="GO" id="GO:0009007">
    <property type="term" value="F:site-specific DNA-methyltransferase (adenine-specific) activity"/>
    <property type="evidence" value="ECO:0007669"/>
    <property type="project" value="UniProtKB-EC"/>
</dbReference>
<reference evidence="8 9" key="1">
    <citation type="submission" date="2016-06" db="EMBL/GenBank/DDBJ databases">
        <authorList>
            <person name="Kjaerup R.B."/>
            <person name="Dalgaard T.S."/>
            <person name="Juul-Madsen H.R."/>
        </authorList>
    </citation>
    <scope>NUCLEOTIDE SEQUENCE [LARGE SCALE GENOMIC DNA]</scope>
    <source>
        <strain evidence="8 9">DSM 45248</strain>
    </source>
</reference>
<protein>
    <recommendedName>
        <fullName evidence="2">site-specific DNA-methyltransferase (adenine-specific)</fullName>
        <ecNumber evidence="2">2.1.1.72</ecNumber>
    </recommendedName>
</protein>
<evidence type="ECO:0000313" key="8">
    <source>
        <dbReference type="EMBL" id="SBT51672.1"/>
    </source>
</evidence>
<name>A0A1A9A670_9ACTN</name>
<evidence type="ECO:0000256" key="4">
    <source>
        <dbReference type="ARBA" id="ARBA00022679"/>
    </source>
</evidence>
<keyword evidence="3" id="KW-0489">Methyltransferase</keyword>
<dbReference type="PRINTS" id="PR00507">
    <property type="entry name" value="N12N6MTFRASE"/>
</dbReference>
<evidence type="ECO:0000256" key="6">
    <source>
        <dbReference type="ARBA" id="ARBA00047942"/>
    </source>
</evidence>
<dbReference type="Proteomes" id="UP000198765">
    <property type="component" value="Chromosome I"/>
</dbReference>
<dbReference type="InterPro" id="IPR029063">
    <property type="entry name" value="SAM-dependent_MTases_sf"/>
</dbReference>
<proteinExistence type="inferred from homology"/>
<dbReference type="PANTHER" id="PTHR33841">
    <property type="entry name" value="DNA METHYLTRANSFERASE YEEA-RELATED"/>
    <property type="match status" value="1"/>
</dbReference>
<comment type="catalytic activity">
    <reaction evidence="6">
        <text>a 2'-deoxyadenosine in DNA + S-adenosyl-L-methionine = an N(6)-methyl-2'-deoxyadenosine in DNA + S-adenosyl-L-homocysteine + H(+)</text>
        <dbReference type="Rhea" id="RHEA:15197"/>
        <dbReference type="Rhea" id="RHEA-COMP:12418"/>
        <dbReference type="Rhea" id="RHEA-COMP:12419"/>
        <dbReference type="ChEBI" id="CHEBI:15378"/>
        <dbReference type="ChEBI" id="CHEBI:57856"/>
        <dbReference type="ChEBI" id="CHEBI:59789"/>
        <dbReference type="ChEBI" id="CHEBI:90615"/>
        <dbReference type="ChEBI" id="CHEBI:90616"/>
        <dbReference type="EC" id="2.1.1.72"/>
    </reaction>
</comment>
<feature type="domain" description="Type II methyltransferase M.TaqI-like" evidence="7">
    <location>
        <begin position="462"/>
        <end position="649"/>
    </location>
</feature>
<accession>A0A1A9A670</accession>
<dbReference type="PANTHER" id="PTHR33841:SF5">
    <property type="entry name" value="DNA METHYLASE (MODIFICATION METHYLASE) (METHYLTRANSFERASE)-RELATED"/>
    <property type="match status" value="1"/>
</dbReference>
<evidence type="ECO:0000259" key="7">
    <source>
        <dbReference type="Pfam" id="PF07669"/>
    </source>
</evidence>
<dbReference type="InterPro" id="IPR050953">
    <property type="entry name" value="N4_N6_ade-DNA_methylase"/>
</dbReference>
<dbReference type="AlphaFoldDB" id="A0A1A9A670"/>
<dbReference type="SUPFAM" id="SSF53335">
    <property type="entry name" value="S-adenosyl-L-methionine-dependent methyltransferases"/>
    <property type="match status" value="1"/>
</dbReference>
<keyword evidence="4" id="KW-0808">Transferase</keyword>
<dbReference type="GO" id="GO:0003676">
    <property type="term" value="F:nucleic acid binding"/>
    <property type="evidence" value="ECO:0007669"/>
    <property type="project" value="InterPro"/>
</dbReference>
<dbReference type="GO" id="GO:0006304">
    <property type="term" value="P:DNA modification"/>
    <property type="evidence" value="ECO:0007669"/>
    <property type="project" value="InterPro"/>
</dbReference>
<dbReference type="Pfam" id="PF07669">
    <property type="entry name" value="Eco57I"/>
    <property type="match status" value="1"/>
</dbReference>
<dbReference type="EMBL" id="LT594324">
    <property type="protein sequence ID" value="SBT51672.1"/>
    <property type="molecule type" value="Genomic_DNA"/>
</dbReference>
<dbReference type="InterPro" id="IPR011639">
    <property type="entry name" value="MethylTrfase_TaqI-like_dom"/>
</dbReference>
<organism evidence="8 9">
    <name type="scientific">Micromonospora narathiwatensis</name>
    <dbReference type="NCBI Taxonomy" id="299146"/>
    <lineage>
        <taxon>Bacteria</taxon>
        <taxon>Bacillati</taxon>
        <taxon>Actinomycetota</taxon>
        <taxon>Actinomycetes</taxon>
        <taxon>Micromonosporales</taxon>
        <taxon>Micromonosporaceae</taxon>
        <taxon>Micromonospora</taxon>
    </lineage>
</organism>
<dbReference type="EC" id="2.1.1.72" evidence="2"/>
<dbReference type="REBASE" id="155572">
    <property type="entry name" value="Mna45248ORF4143P"/>
</dbReference>
<dbReference type="InterPro" id="IPR002052">
    <property type="entry name" value="DNA_methylase_N6_adenine_CS"/>
</dbReference>
<keyword evidence="9" id="KW-1185">Reference proteome</keyword>
<dbReference type="Gene3D" id="3.40.50.150">
    <property type="entry name" value="Vaccinia Virus protein VP39"/>
    <property type="match status" value="1"/>
</dbReference>
<sequence length="1004" mass="112661">MPVPPAVEELVERFLGRRAEFESPSYLEARVRVDFLNPFFQALGWDVTNHQNVPECSREVITEARLRVGAQTKAPDYLFQAFGEPAFIVEAKKPSVRLRDDPAPALQLRRYGWNSGQIAVGLLTDFQELSIYDCRVPPAAGDRASVALLEYLTVEDYVKRWDYVEERFSRDAVAAGSIPAFFGRTSTARGWQRVDKAFLSELEEWRVLLAGELAALNPLSSEELNFAVQLTIDRLVFLRVCEDRGLEPYGQLLSDVNEENSYRQLLNRFRRADEKYNSGLFHLRKEHRQDTPDTLTPQLKIGSEILRRFVRRLYWPEGPYDFAVLPPDILGQVYEQFLGKVITLSGRAAVVEDKPEVRKAGGVFYTPTGVVRDIVSAAMKEPLTGASPEKLSKSGFYVCDPSCGSGSFLIEVYQYLLDWHLEYYVKSGPERYTRTRPARLEKTARGEWRLTSSERKRILLAHVYGVDIDPQAVEVTKLALLLKVLEGETERSVDSQLELFHERALPNLDDNIKCGNSLVGTSFHASQALIPSPEIERRINAFDWDLEFPAVANGRGFDVIVGNPPWLMAGYYVADTVPYLKDNFLSATGKFDLYYVFVEQALRLLAKNGRLGFIIPNKFFHTSAAKSLRELLTTSGLHTVKDFGLEKIFERATNYSCVIFVSKKEARSDVTYSRLTANLLETESFNVPRSDLGSRTWSFQDAQGKEVLQKLAIGGAPLEQITERFGAGVQTGSDKLLTFTPEQAAAEGIESELLTPLLRGRDVRGFQILPGAKLALFPYRNAGDEFELMSEEELRNFPNAWAYLSRHKAALGTRVWFNKSAAELSGKWYGLMYVERARFFQTSHLLTPCLSDVANFARGNGDLFATGTAGVAGVAPRPGTVDVRYLLALLNSKALSVFATENSPAFQGGYRKFSSPYLKALPVPLIEGKAARSVRDRMIEQGEEIELALSRMRKATTPHERTVLARKIAGARAAIDIAVFSLFGLNAADRRWVEKKYGAGLERV</sequence>
<dbReference type="GO" id="GO:0032259">
    <property type="term" value="P:methylation"/>
    <property type="evidence" value="ECO:0007669"/>
    <property type="project" value="UniProtKB-KW"/>
</dbReference>
<comment type="similarity">
    <text evidence="1">Belongs to the N(4)/N(6)-methyltransferase family.</text>
</comment>
<evidence type="ECO:0000313" key="9">
    <source>
        <dbReference type="Proteomes" id="UP000198765"/>
    </source>
</evidence>
<evidence type="ECO:0000256" key="2">
    <source>
        <dbReference type="ARBA" id="ARBA00011900"/>
    </source>
</evidence>
<dbReference type="PATRIC" id="fig|299146.4.peg.4289"/>
<keyword evidence="5" id="KW-0949">S-adenosyl-L-methionine</keyword>
<dbReference type="PROSITE" id="PS00092">
    <property type="entry name" value="N6_MTASE"/>
    <property type="match status" value="1"/>
</dbReference>
<evidence type="ECO:0000256" key="5">
    <source>
        <dbReference type="ARBA" id="ARBA00022691"/>
    </source>
</evidence>
<evidence type="ECO:0000256" key="1">
    <source>
        <dbReference type="ARBA" id="ARBA00006594"/>
    </source>
</evidence>
<evidence type="ECO:0000256" key="3">
    <source>
        <dbReference type="ARBA" id="ARBA00022603"/>
    </source>
</evidence>
<gene>
    <name evidence="8" type="ORF">GA0070621_4143</name>
</gene>